<gene>
    <name evidence="2" type="ORF">FY030_05125</name>
</gene>
<accession>A0A5J6V3B4</accession>
<evidence type="ECO:0000256" key="1">
    <source>
        <dbReference type="SAM" id="Phobius"/>
    </source>
</evidence>
<keyword evidence="1" id="KW-1133">Transmembrane helix</keyword>
<evidence type="ECO:0000313" key="2">
    <source>
        <dbReference type="EMBL" id="QFG68178.1"/>
    </source>
</evidence>
<evidence type="ECO:0000313" key="3">
    <source>
        <dbReference type="Proteomes" id="UP000326546"/>
    </source>
</evidence>
<protein>
    <submittedName>
        <fullName evidence="2">Uncharacterized protein</fullName>
    </submittedName>
</protein>
<name>A0A5J6V3B4_9MICO</name>
<dbReference type="Proteomes" id="UP000326546">
    <property type="component" value="Chromosome"/>
</dbReference>
<dbReference type="EMBL" id="CP044427">
    <property type="protein sequence ID" value="QFG68178.1"/>
    <property type="molecule type" value="Genomic_DNA"/>
</dbReference>
<reference evidence="2 3" key="1">
    <citation type="submission" date="2019-09" db="EMBL/GenBank/DDBJ databases">
        <title>Serinicoccus pratensis sp. nov., isolated from meadow soil.</title>
        <authorList>
            <person name="Zhang W."/>
        </authorList>
    </citation>
    <scope>NUCLEOTIDE SEQUENCE [LARGE SCALE GENOMIC DNA]</scope>
    <source>
        <strain evidence="2 3">W204</strain>
    </source>
</reference>
<keyword evidence="1" id="KW-0472">Membrane</keyword>
<dbReference type="AlphaFoldDB" id="A0A5J6V3B4"/>
<organism evidence="2 3">
    <name type="scientific">Ornithinimicrobium pratense</name>
    <dbReference type="NCBI Taxonomy" id="2593973"/>
    <lineage>
        <taxon>Bacteria</taxon>
        <taxon>Bacillati</taxon>
        <taxon>Actinomycetota</taxon>
        <taxon>Actinomycetes</taxon>
        <taxon>Micrococcales</taxon>
        <taxon>Ornithinimicrobiaceae</taxon>
        <taxon>Ornithinimicrobium</taxon>
    </lineage>
</organism>
<keyword evidence="1" id="KW-0812">Transmembrane</keyword>
<keyword evidence="3" id="KW-1185">Reference proteome</keyword>
<dbReference type="RefSeq" id="WP_158060567.1">
    <property type="nucleotide sequence ID" value="NZ_CP044427.1"/>
</dbReference>
<dbReference type="KEGG" id="serw:FY030_05125"/>
<sequence length="61" mass="6095">MMTIVSMGIAALAGLVGFLVERIWILLALGCVCLVGSVSALISRRKMSAEGAAGAGGPPAH</sequence>
<proteinExistence type="predicted"/>
<feature type="transmembrane region" description="Helical" evidence="1">
    <location>
        <begin position="23"/>
        <end position="42"/>
    </location>
</feature>